<protein>
    <submittedName>
        <fullName evidence="10">Vitellogenin</fullName>
    </submittedName>
</protein>
<dbReference type="SUPFAM" id="SSF56968">
    <property type="entry name" value="Lipovitellin-phosvitin complex, beta-sheet shell regions"/>
    <property type="match status" value="2"/>
</dbReference>
<evidence type="ECO:0000313" key="10">
    <source>
        <dbReference type="EMBL" id="QGN03672.1"/>
    </source>
</evidence>
<feature type="domain" description="VWFD" evidence="9">
    <location>
        <begin position="1442"/>
        <end position="1653"/>
    </location>
</feature>
<dbReference type="PANTHER" id="PTHR23345">
    <property type="entry name" value="VITELLOGENIN-RELATED"/>
    <property type="match status" value="1"/>
</dbReference>
<evidence type="ECO:0000256" key="1">
    <source>
        <dbReference type="ARBA" id="ARBA00022729"/>
    </source>
</evidence>
<dbReference type="Pfam" id="PF09172">
    <property type="entry name" value="Vit_open_b-sht"/>
    <property type="match status" value="1"/>
</dbReference>
<feature type="chain" id="PRO_5024971076" evidence="7">
    <location>
        <begin position="19"/>
        <end position="1770"/>
    </location>
</feature>
<dbReference type="SMART" id="SM01169">
    <property type="entry name" value="DUF1943"/>
    <property type="match status" value="1"/>
</dbReference>
<dbReference type="InterPro" id="IPR001846">
    <property type="entry name" value="VWF_type-D"/>
</dbReference>
<dbReference type="Gene3D" id="1.25.10.20">
    <property type="entry name" value="Vitellinogen, superhelical"/>
    <property type="match status" value="1"/>
</dbReference>
<reference evidence="10" key="1">
    <citation type="submission" date="2019-05" db="EMBL/GenBank/DDBJ databases">
        <title>Molecular cloning, structural analysis and developmental expression of the vitellogenin in the giant mealworm Zophobas morio.</title>
        <authorList>
            <person name="Ko H.J."/>
            <person name="Lee K.Y."/>
            <person name="Yoon H.J."/>
        </authorList>
    </citation>
    <scope>NUCLEOTIDE SEQUENCE</scope>
</reference>
<dbReference type="InterPro" id="IPR050733">
    <property type="entry name" value="Vitellogenin/Apolipophorin"/>
</dbReference>
<sequence length="1770" mass="199786">MRSQTLLCLLVAFASVYGHPGWKRDQHYVYQVRGRSLASLNQISNDYTGVVFKAQLNVQPSGYEKIAAHLTNAQYAQVDTKLSEGLETDIPDSELTFQKLPLSEKPFHIFYRNSAIRNIIVSNSIKNWEANMIKSIVSQFQLDTRATNVIRSSINMLSQDYSNSAVYKTMEETVTGTCETLYEIHPYPQHVLPSKPYVAPHKRLNEAVIEIVKDKNFTHCDQTFSYHAGFEGISGYQPGNEVGEFLSRSSVTQAVITGTLQKYTIQSSVTVEEIALNPSLGDNVKGIVHTKLNVTLDSMGQLRSEGHFTVDNPIEVGVVYAYNNPYSSDNSPRPVREYEHERAPDSAESEGSPYMTSPRPEGIWDPEDRQKQDYQEKPKLDEAPPSPLLPYTVGYDGQSIKKTQNIVDLVQRLVQEIGQEFPHPKEVLQQHTPGKFVALTSLLRTMNSQEMQQASTQILQGSGTSPAKAAFSDAVAQSGTGPAIMTIKTMILQNKVSDLQAAQMIATTTSNARQPTEDYVKYVFEMVQNKNIMSRPYLNESLLLSFTTLARQVYVNKDESQGKYPVYSYGSFRTSRGKAYIKNRVIPYFSRKMNEAIRDGDSPNVPVYIRALGNMGQQEILEVFAPYLEGQRKASHFQRVLMVAALDQLVKSKPRVARSVLYKIYQNPAEVEQVRVAAVFQLMHTKPSVAMLENMASHTNRDPNHYVNAAVQSAILSACDLEAPEHKEIRAAAEAAKPLLVPKQYGTQYSQIYLSSYAVKEAQLTYQQGLQTFVGEDYAIPMGVKYTLQQKLGGVTSNILNAQAIVSSVEDLVNVFQQQTKEYQYQKQEKQGQHAVNIPGSSEYVAKALGLQYEQREQLEGNLYLQMGTLQSIFSFDNHTVENLPRIVQILEQELKRGKRYQQRKMLNMREASLAFPTALGLPFIYTYDKPMLIKVEYEVKVTAQPPISPGQNLQQPDPVKAEFDINAVVFGAIQTQLGIFPPFNHKRYSAGYNKHYQVVTPLTGKIDLNIQRQQLKVELQNPGSEEDVRLAYFDTLPYTSKHSIDDHKPNMKIIRSPHPYKFNTVVGDKSTGVAVYIHATSDKIIDPTLLYERVKQQGLVAPMLKPYGDGIQYGYLEIGISGEKSTTEQIVLHMGYQMDYQQNSPAQNDPEPAQQVNAIPAFADDDVKRQKEFIDRVGRYINSPQVFVADAAVEFVGDSKTKYSLTAGLAKSNVDPRSRFIAYVRQYNRREPEPQTVAYVRADATIPNTNGLNMDYAMNMDTTSKVLVQALLQQHHHEVSRVHAHIKFSKSQERLRYLKEQDEYIECQKQMKQGDTQLPTCAKMTARANLLDKYSVKMTYLDIDPMIANATYKAYNGLRHYLYPRVQEDVIDPYPTDHLTINGQFSPSLETVNGSLESGYGKAQAKDVPVSQMAREFLVPHPVFHSRTRLYAQSLKIDTYRPICVVDKTHTSTFDNKTYPVRLSHDYTVILQYVPRRPSPNPQNPDQSVLEQLDEATESYIVSARAADERSLEKEIQMALQMPSTKGKVVKIALKPSLRGGPKVYVNDQEVRYDKRSSSDFYGGHIQIYALPNEEVKVEVYQAFYVIFNGKTLKLTAVNSKFRDSARGLCGTFTGEPETDFLAPDNCILQDPQDFVQSYTTGSKSKPRAECYQKKIVHARYISSKDAGRSSRDYSKGDEQSSDCTGFISKYQMSGSDICFTIRPLPYCKPECQPQGTTVTKVDVHCMKPDNSNAIWRTKLDKGIGHDFTSMETTKQLEMEQPLECVRRT</sequence>
<dbReference type="SMART" id="SM00216">
    <property type="entry name" value="VWD"/>
    <property type="match status" value="1"/>
</dbReference>
<dbReference type="Pfam" id="PF00094">
    <property type="entry name" value="VWD"/>
    <property type="match status" value="1"/>
</dbReference>
<evidence type="ECO:0000256" key="2">
    <source>
        <dbReference type="ARBA" id="ARBA00022761"/>
    </source>
</evidence>
<feature type="compositionally biased region" description="Basic and acidic residues" evidence="6">
    <location>
        <begin position="334"/>
        <end position="345"/>
    </location>
</feature>
<dbReference type="SUPFAM" id="SSF48431">
    <property type="entry name" value="Lipovitellin-phosvitin complex, superhelical domain"/>
    <property type="match status" value="1"/>
</dbReference>
<organism evidence="10">
    <name type="scientific">Zophobas atratus</name>
    <name type="common">Giant mealworm beetle</name>
    <name type="synonym">Zophobas rugipes</name>
    <dbReference type="NCBI Taxonomy" id="7074"/>
    <lineage>
        <taxon>Eukaryota</taxon>
        <taxon>Metazoa</taxon>
        <taxon>Ecdysozoa</taxon>
        <taxon>Arthropoda</taxon>
        <taxon>Hexapoda</taxon>
        <taxon>Insecta</taxon>
        <taxon>Pterygota</taxon>
        <taxon>Neoptera</taxon>
        <taxon>Endopterygota</taxon>
        <taxon>Coleoptera</taxon>
        <taxon>Polyphaga</taxon>
        <taxon>Cucujiformia</taxon>
        <taxon>Tenebrionidae</taxon>
        <taxon>Zophobas</taxon>
    </lineage>
</organism>
<feature type="signal peptide" evidence="7">
    <location>
        <begin position="1"/>
        <end position="18"/>
    </location>
</feature>
<keyword evidence="4" id="KW-0325">Glycoprotein</keyword>
<dbReference type="FunFam" id="1.25.10.20:FF:000003">
    <property type="entry name" value="Vitellogenin C"/>
    <property type="match status" value="1"/>
</dbReference>
<comment type="caution">
    <text evidence="5">Lacks conserved residue(s) required for the propagation of feature annotation.</text>
</comment>
<dbReference type="PROSITE" id="PS51233">
    <property type="entry name" value="VWFD"/>
    <property type="match status" value="1"/>
</dbReference>
<dbReference type="InterPro" id="IPR015819">
    <property type="entry name" value="Lipid_transp_b-sht_shell"/>
</dbReference>
<dbReference type="SMR" id="A0A649ZV53"/>
<dbReference type="InterPro" id="IPR001747">
    <property type="entry name" value="Vitellogenin_N"/>
</dbReference>
<dbReference type="SMART" id="SM00638">
    <property type="entry name" value="LPD_N"/>
    <property type="match status" value="1"/>
</dbReference>
<dbReference type="GO" id="GO:0005319">
    <property type="term" value="F:lipid transporter activity"/>
    <property type="evidence" value="ECO:0007669"/>
    <property type="project" value="InterPro"/>
</dbReference>
<dbReference type="Gene3D" id="2.20.80.10">
    <property type="entry name" value="Lipovitellin-phosvitin complex, chain A, domain 4"/>
    <property type="match status" value="1"/>
</dbReference>
<keyword evidence="2" id="KW-0758">Storage protein</keyword>
<dbReference type="Pfam" id="PF01347">
    <property type="entry name" value="Vitellogenin_N"/>
    <property type="match status" value="1"/>
</dbReference>
<evidence type="ECO:0000259" key="9">
    <source>
        <dbReference type="PROSITE" id="PS51233"/>
    </source>
</evidence>
<evidence type="ECO:0000256" key="7">
    <source>
        <dbReference type="SAM" id="SignalP"/>
    </source>
</evidence>
<dbReference type="PANTHER" id="PTHR23345:SF15">
    <property type="entry name" value="VITELLOGENIN 1-RELATED"/>
    <property type="match status" value="1"/>
</dbReference>
<dbReference type="Gene3D" id="2.30.230.10">
    <property type="entry name" value="Lipovitellin, beta-sheet shell regions, chain A"/>
    <property type="match status" value="1"/>
</dbReference>
<dbReference type="EMBL" id="MK890211">
    <property type="protein sequence ID" value="QGN03672.1"/>
    <property type="molecule type" value="mRNA"/>
</dbReference>
<dbReference type="GO" id="GO:0045735">
    <property type="term" value="F:nutrient reservoir activity"/>
    <property type="evidence" value="ECO:0007669"/>
    <property type="project" value="UniProtKB-KW"/>
</dbReference>
<dbReference type="InterPro" id="IPR011030">
    <property type="entry name" value="Lipovitellin_superhlx_dom"/>
</dbReference>
<feature type="compositionally biased region" description="Basic and acidic residues" evidence="6">
    <location>
        <begin position="366"/>
        <end position="382"/>
    </location>
</feature>
<keyword evidence="1 7" id="KW-0732">Signal</keyword>
<proteinExistence type="evidence at transcript level"/>
<name>A0A649ZV53_ZOPAT</name>
<evidence type="ECO:0000256" key="4">
    <source>
        <dbReference type="ARBA" id="ARBA00023180"/>
    </source>
</evidence>
<evidence type="ECO:0000256" key="5">
    <source>
        <dbReference type="PROSITE-ProRule" id="PRU00557"/>
    </source>
</evidence>
<accession>A0A649ZV53</accession>
<evidence type="ECO:0000256" key="6">
    <source>
        <dbReference type="SAM" id="MobiDB-lite"/>
    </source>
</evidence>
<feature type="region of interest" description="Disordered" evidence="6">
    <location>
        <begin position="326"/>
        <end position="387"/>
    </location>
</feature>
<dbReference type="PROSITE" id="PS51211">
    <property type="entry name" value="VITELLOGENIN"/>
    <property type="match status" value="1"/>
</dbReference>
<feature type="domain" description="Vitellogenin" evidence="8">
    <location>
        <begin position="22"/>
        <end position="784"/>
    </location>
</feature>
<evidence type="ECO:0000259" key="8">
    <source>
        <dbReference type="PROSITE" id="PS51211"/>
    </source>
</evidence>
<evidence type="ECO:0000256" key="3">
    <source>
        <dbReference type="ARBA" id="ARBA00023157"/>
    </source>
</evidence>
<dbReference type="InterPro" id="IPR015255">
    <property type="entry name" value="Vitellinogen_open_b-sht"/>
</dbReference>
<dbReference type="InterPro" id="IPR015816">
    <property type="entry name" value="Vitellinogen_b-sht_N"/>
</dbReference>
<keyword evidence="3" id="KW-1015">Disulfide bond</keyword>